<comment type="caution">
    <text evidence="1">The sequence shown here is derived from an EMBL/GenBank/DDBJ whole genome shotgun (WGS) entry which is preliminary data.</text>
</comment>
<evidence type="ECO:0000313" key="2">
    <source>
        <dbReference type="Proteomes" id="UP000017559"/>
    </source>
</evidence>
<keyword evidence="2" id="KW-1185">Reference proteome</keyword>
<sequence length="134" mass="15059">MPAAAFTAFEQQNRLSSKAVIDPGLDTQRVYLGHFMRQWFLTQSGGYGSMGGLRVSCLFNGPVIALYHSRPILWLNPRIGNRPDSSESIIGTLRVVLRAYRDDGSGEKCRYFMPRFIYWCLGRGVRGVALSEPL</sequence>
<accession>V2XKG7</accession>
<dbReference type="Proteomes" id="UP000017559">
    <property type="component" value="Unassembled WGS sequence"/>
</dbReference>
<protein>
    <submittedName>
        <fullName evidence="1">Uncharacterized protein</fullName>
    </submittedName>
</protein>
<proteinExistence type="predicted"/>
<gene>
    <name evidence="1" type="ORF">Moror_14495</name>
</gene>
<dbReference type="EMBL" id="AWSO01000203">
    <property type="protein sequence ID" value="ESK93341.1"/>
    <property type="molecule type" value="Genomic_DNA"/>
</dbReference>
<evidence type="ECO:0000313" key="1">
    <source>
        <dbReference type="EMBL" id="ESK93341.1"/>
    </source>
</evidence>
<dbReference type="AlphaFoldDB" id="V2XKG7"/>
<dbReference type="KEGG" id="mrr:Moror_14495"/>
<dbReference type="HOGENOM" id="CLU_1896756_0_0_1"/>
<reference evidence="1 2" key="1">
    <citation type="journal article" date="2014" name="BMC Genomics">
        <title>Genome and secretome analysis of the hemibiotrophic fungal pathogen, Moniliophthora roreri, which causes frosty pod rot disease of cacao: mechanisms of the biotrophic and necrotrophic phases.</title>
        <authorList>
            <person name="Meinhardt L.W."/>
            <person name="Costa G.G.L."/>
            <person name="Thomazella D.P.T."/>
            <person name="Teixeira P.J.P.L."/>
            <person name="Carazzolle M.F."/>
            <person name="Schuster S.C."/>
            <person name="Carlson J.E."/>
            <person name="Guiltinan M.J."/>
            <person name="Mieczkowski P."/>
            <person name="Farmer A."/>
            <person name="Ramaraj T."/>
            <person name="Crozier J."/>
            <person name="Davis R.E."/>
            <person name="Shao J."/>
            <person name="Melnick R.L."/>
            <person name="Pereira G.A.G."/>
            <person name="Bailey B.A."/>
        </authorList>
    </citation>
    <scope>NUCLEOTIDE SEQUENCE [LARGE SCALE GENOMIC DNA]</scope>
    <source>
        <strain evidence="1 2">MCA 2997</strain>
    </source>
</reference>
<organism evidence="1 2">
    <name type="scientific">Moniliophthora roreri (strain MCA 2997)</name>
    <name type="common">Cocoa frosty pod rot fungus</name>
    <name type="synonym">Crinipellis roreri</name>
    <dbReference type="NCBI Taxonomy" id="1381753"/>
    <lineage>
        <taxon>Eukaryota</taxon>
        <taxon>Fungi</taxon>
        <taxon>Dikarya</taxon>
        <taxon>Basidiomycota</taxon>
        <taxon>Agaricomycotina</taxon>
        <taxon>Agaricomycetes</taxon>
        <taxon>Agaricomycetidae</taxon>
        <taxon>Agaricales</taxon>
        <taxon>Marasmiineae</taxon>
        <taxon>Marasmiaceae</taxon>
        <taxon>Moniliophthora</taxon>
    </lineage>
</organism>
<name>V2XKG7_MONRO</name>